<dbReference type="Proteomes" id="UP001293593">
    <property type="component" value="Unassembled WGS sequence"/>
</dbReference>
<proteinExistence type="predicted"/>
<name>A0AAE1KK86_9FABA</name>
<keyword evidence="3" id="KW-1185">Reference proteome</keyword>
<comment type="caution">
    <text evidence="2">The sequence shown here is derived from an EMBL/GenBank/DDBJ whole genome shotgun (WGS) entry which is preliminary data.</text>
</comment>
<dbReference type="EMBL" id="JAWXYG010000004">
    <property type="protein sequence ID" value="KAK4275975.1"/>
    <property type="molecule type" value="Genomic_DNA"/>
</dbReference>
<dbReference type="InterPro" id="IPR039321">
    <property type="entry name" value="IDM2/3-like"/>
</dbReference>
<evidence type="ECO:0000256" key="1">
    <source>
        <dbReference type="SAM" id="MobiDB-lite"/>
    </source>
</evidence>
<feature type="compositionally biased region" description="Basic and acidic residues" evidence="1">
    <location>
        <begin position="194"/>
        <end position="205"/>
    </location>
</feature>
<accession>A0AAE1KK86</accession>
<evidence type="ECO:0008006" key="4">
    <source>
        <dbReference type="Google" id="ProtNLM"/>
    </source>
</evidence>
<protein>
    <recommendedName>
        <fullName evidence="4">Increased DNA methylation 3</fullName>
    </recommendedName>
</protein>
<organism evidence="2 3">
    <name type="scientific">Acacia crassicarpa</name>
    <name type="common">northern wattle</name>
    <dbReference type="NCBI Taxonomy" id="499986"/>
    <lineage>
        <taxon>Eukaryota</taxon>
        <taxon>Viridiplantae</taxon>
        <taxon>Streptophyta</taxon>
        <taxon>Embryophyta</taxon>
        <taxon>Tracheophyta</taxon>
        <taxon>Spermatophyta</taxon>
        <taxon>Magnoliopsida</taxon>
        <taxon>eudicotyledons</taxon>
        <taxon>Gunneridae</taxon>
        <taxon>Pentapetalae</taxon>
        <taxon>rosids</taxon>
        <taxon>fabids</taxon>
        <taxon>Fabales</taxon>
        <taxon>Fabaceae</taxon>
        <taxon>Caesalpinioideae</taxon>
        <taxon>mimosoid clade</taxon>
        <taxon>Acacieae</taxon>
        <taxon>Acacia</taxon>
    </lineage>
</organism>
<evidence type="ECO:0000313" key="2">
    <source>
        <dbReference type="EMBL" id="KAK4275975.1"/>
    </source>
</evidence>
<reference evidence="2" key="1">
    <citation type="submission" date="2023-10" db="EMBL/GenBank/DDBJ databases">
        <title>Chromosome-level genome of the transformable northern wattle, Acacia crassicarpa.</title>
        <authorList>
            <person name="Massaro I."/>
            <person name="Sinha N.R."/>
            <person name="Poethig S."/>
            <person name="Leichty A.R."/>
        </authorList>
    </citation>
    <scope>NUCLEOTIDE SEQUENCE</scope>
    <source>
        <strain evidence="2">Acra3RX</strain>
        <tissue evidence="2">Leaf</tissue>
    </source>
</reference>
<dbReference type="GO" id="GO:0005634">
    <property type="term" value="C:nucleus"/>
    <property type="evidence" value="ECO:0007669"/>
    <property type="project" value="TreeGrafter"/>
</dbReference>
<feature type="region of interest" description="Disordered" evidence="1">
    <location>
        <begin position="191"/>
        <end position="239"/>
    </location>
</feature>
<gene>
    <name evidence="2" type="ORF">QN277_018980</name>
</gene>
<dbReference type="PANTHER" id="PTHR34661">
    <property type="entry name" value="INCREASED DNA METHYLATION 3"/>
    <property type="match status" value="1"/>
</dbReference>
<dbReference type="PANTHER" id="PTHR34661:SF1">
    <property type="entry name" value="INCREASED DNA METHYLATION 3"/>
    <property type="match status" value="1"/>
</dbReference>
<evidence type="ECO:0000313" key="3">
    <source>
        <dbReference type="Proteomes" id="UP001293593"/>
    </source>
</evidence>
<dbReference type="AlphaFoldDB" id="A0AAE1KK86"/>
<sequence length="397" mass="44124">MTAQDRQFGMGFNGKTYQRRASKPLFSDAEFLLNFIMSTYLGPDVKSDEPRCSAAQRLAACSPPYTLTALGPSYVSISLLERLYYFVLRDAQPDQVLERNLLHMYLKGKLSLPSSGSVEECQQFTSIFPLNLHEQIWYPDSFRIVRGVVLIVDPVTSYMKQEDIKRFKHLTGVNSLKVDINACLHSQLGSQASKEGEHNHADKDQAAVSNGECPQSQQNYKRKSIHDSPPITEFPRVFPIKHVGKRDPSKRICKSNGPTLMPVLRIPDIEDCDLDASLHLAGTAGRGLSGPPVGVVDIGINKVAYLFRVSLPGVMKDQASQFSCEIESDGRVHIQGLLSGGRTIRKNSRVFQMKVQYLCPPGPFTLSFSLPGPVNPRLLAPNFRSDGIFEAVVIKQK</sequence>
<dbReference type="FunFam" id="2.60.40.790:FF:000049">
    <property type="entry name" value="Increased DNA methylation 3"/>
    <property type="match status" value="1"/>
</dbReference>